<evidence type="ECO:0000256" key="6">
    <source>
        <dbReference type="ARBA" id="ARBA00004661"/>
    </source>
</evidence>
<evidence type="ECO:0000256" key="3">
    <source>
        <dbReference type="ARBA" id="ARBA00001947"/>
    </source>
</evidence>
<keyword evidence="16 19" id="KW-0057">Aromatic amino acid biosynthesis</keyword>
<comment type="cofactor">
    <cofactor evidence="2 19">
        <name>NAD(+)</name>
        <dbReference type="ChEBI" id="CHEBI:57540"/>
    </cofactor>
</comment>
<evidence type="ECO:0000259" key="20">
    <source>
        <dbReference type="Pfam" id="PF01761"/>
    </source>
</evidence>
<keyword evidence="14 19" id="KW-0862">Zinc</keyword>
<evidence type="ECO:0000256" key="16">
    <source>
        <dbReference type="ARBA" id="ARBA00023141"/>
    </source>
</evidence>
<evidence type="ECO:0000256" key="10">
    <source>
        <dbReference type="ARBA" id="ARBA00022490"/>
    </source>
</evidence>
<dbReference type="HAMAP" id="MF_00110">
    <property type="entry name" value="DHQ_synthase"/>
    <property type="match status" value="1"/>
</dbReference>
<feature type="binding site" evidence="19">
    <location>
        <begin position="171"/>
        <end position="174"/>
    </location>
    <ligand>
        <name>NAD(+)</name>
        <dbReference type="ChEBI" id="CHEBI:57540"/>
    </ligand>
</feature>
<evidence type="ECO:0000256" key="5">
    <source>
        <dbReference type="ARBA" id="ARBA00004496"/>
    </source>
</evidence>
<dbReference type="GO" id="GO:0000166">
    <property type="term" value="F:nucleotide binding"/>
    <property type="evidence" value="ECO:0007669"/>
    <property type="project" value="UniProtKB-KW"/>
</dbReference>
<comment type="similarity">
    <text evidence="7 19">Belongs to the sugar phosphate cyclases superfamily. Dehydroquinate synthase family.</text>
</comment>
<dbReference type="FunFam" id="3.40.50.1970:FF:000007">
    <property type="entry name" value="Pentafunctional AROM polypeptide"/>
    <property type="match status" value="1"/>
</dbReference>
<evidence type="ECO:0000256" key="19">
    <source>
        <dbReference type="HAMAP-Rule" id="MF_00110"/>
    </source>
</evidence>
<evidence type="ECO:0000256" key="2">
    <source>
        <dbReference type="ARBA" id="ARBA00001911"/>
    </source>
</evidence>
<name>A0A1G1L1Y3_9BACT</name>
<evidence type="ECO:0000256" key="14">
    <source>
        <dbReference type="ARBA" id="ARBA00022833"/>
    </source>
</evidence>
<keyword evidence="12 19" id="KW-0479">Metal-binding</keyword>
<evidence type="ECO:0000259" key="21">
    <source>
        <dbReference type="Pfam" id="PF24621"/>
    </source>
</evidence>
<evidence type="ECO:0000256" key="9">
    <source>
        <dbReference type="ARBA" id="ARBA00017684"/>
    </source>
</evidence>
<evidence type="ECO:0000313" key="23">
    <source>
        <dbReference type="Proteomes" id="UP000178187"/>
    </source>
</evidence>
<evidence type="ECO:0000256" key="18">
    <source>
        <dbReference type="ARBA" id="ARBA00023285"/>
    </source>
</evidence>
<dbReference type="UniPathway" id="UPA00053">
    <property type="reaction ID" value="UER00085"/>
</dbReference>
<evidence type="ECO:0000256" key="17">
    <source>
        <dbReference type="ARBA" id="ARBA00023239"/>
    </source>
</evidence>
<dbReference type="InterPro" id="IPR050071">
    <property type="entry name" value="Dehydroquinate_synthase"/>
</dbReference>
<keyword evidence="17 19" id="KW-0456">Lyase</keyword>
<protein>
    <recommendedName>
        <fullName evidence="9 19">3-dehydroquinate synthase</fullName>
        <shortName evidence="19">DHQS</shortName>
        <ecNumber evidence="8 19">4.2.3.4</ecNumber>
    </recommendedName>
</protein>
<dbReference type="Pfam" id="PF24621">
    <property type="entry name" value="DHQS_C"/>
    <property type="match status" value="1"/>
</dbReference>
<dbReference type="SUPFAM" id="SSF56796">
    <property type="entry name" value="Dehydroquinate synthase-like"/>
    <property type="match status" value="1"/>
</dbReference>
<dbReference type="PANTHER" id="PTHR43622:SF7">
    <property type="entry name" value="3-DEHYDROQUINATE SYNTHASE, CHLOROPLASTIC"/>
    <property type="match status" value="1"/>
</dbReference>
<dbReference type="PIRSF" id="PIRSF001455">
    <property type="entry name" value="DHQ_synth"/>
    <property type="match status" value="1"/>
</dbReference>
<comment type="caution">
    <text evidence="22">The sequence shown here is derived from an EMBL/GenBank/DDBJ whole genome shotgun (WGS) entry which is preliminary data.</text>
</comment>
<dbReference type="CDD" id="cd08195">
    <property type="entry name" value="DHQS"/>
    <property type="match status" value="1"/>
</dbReference>
<dbReference type="InterPro" id="IPR016037">
    <property type="entry name" value="DHQ_synth_AroB"/>
</dbReference>
<feature type="binding site" evidence="19">
    <location>
        <position position="186"/>
    </location>
    <ligand>
        <name>Zn(2+)</name>
        <dbReference type="ChEBI" id="CHEBI:29105"/>
    </ligand>
</feature>
<evidence type="ECO:0000256" key="7">
    <source>
        <dbReference type="ARBA" id="ARBA00005412"/>
    </source>
</evidence>
<comment type="pathway">
    <text evidence="6 19">Metabolic intermediate biosynthesis; chorismate biosynthesis; chorismate from D-erythrose 4-phosphate and phosphoenolpyruvate: step 2/7.</text>
</comment>
<dbReference type="Pfam" id="PF01761">
    <property type="entry name" value="DHQ_synthase"/>
    <property type="match status" value="1"/>
</dbReference>
<feature type="domain" description="3-dehydroquinate synthase C-terminal" evidence="21">
    <location>
        <begin position="184"/>
        <end position="337"/>
    </location>
</feature>
<comment type="cofactor">
    <cofactor evidence="3">
        <name>Zn(2+)</name>
        <dbReference type="ChEBI" id="CHEBI:29105"/>
    </cofactor>
</comment>
<dbReference type="Gene3D" id="3.40.50.1970">
    <property type="match status" value="1"/>
</dbReference>
<evidence type="ECO:0000256" key="8">
    <source>
        <dbReference type="ARBA" id="ARBA00013031"/>
    </source>
</evidence>
<feature type="binding site" evidence="19">
    <location>
        <position position="153"/>
    </location>
    <ligand>
        <name>NAD(+)</name>
        <dbReference type="ChEBI" id="CHEBI:57540"/>
    </ligand>
</feature>
<dbReference type="PANTHER" id="PTHR43622">
    <property type="entry name" value="3-DEHYDROQUINATE SYNTHASE"/>
    <property type="match status" value="1"/>
</dbReference>
<dbReference type="NCBIfam" id="TIGR01357">
    <property type="entry name" value="aroB"/>
    <property type="match status" value="1"/>
</dbReference>
<evidence type="ECO:0000256" key="13">
    <source>
        <dbReference type="ARBA" id="ARBA00022741"/>
    </source>
</evidence>
<reference evidence="22 23" key="1">
    <citation type="journal article" date="2016" name="Nat. Commun.">
        <title>Thousands of microbial genomes shed light on interconnected biogeochemical processes in an aquifer system.</title>
        <authorList>
            <person name="Anantharaman K."/>
            <person name="Brown C.T."/>
            <person name="Hug L.A."/>
            <person name="Sharon I."/>
            <person name="Castelle C.J."/>
            <person name="Probst A.J."/>
            <person name="Thomas B.C."/>
            <person name="Singh A."/>
            <person name="Wilkins M.J."/>
            <person name="Karaoz U."/>
            <person name="Brodie E.L."/>
            <person name="Williams K.H."/>
            <person name="Hubbard S.S."/>
            <person name="Banfield J.F."/>
        </authorList>
    </citation>
    <scope>NUCLEOTIDE SEQUENCE [LARGE SCALE GENOMIC DNA]</scope>
</reference>
<keyword evidence="10 19" id="KW-0963">Cytoplasm</keyword>
<feature type="domain" description="3-dehydroquinate synthase N-terminal" evidence="20">
    <location>
        <begin position="73"/>
        <end position="181"/>
    </location>
</feature>
<feature type="binding site" evidence="19">
    <location>
        <position position="275"/>
    </location>
    <ligand>
        <name>Zn(2+)</name>
        <dbReference type="ChEBI" id="CHEBI:29105"/>
    </ligand>
</feature>
<gene>
    <name evidence="19" type="primary">aroB</name>
    <name evidence="22" type="ORF">A3G33_10015</name>
</gene>
<sequence>MKQIKVKHAKGQYKILIGTDLLPKTGVFLKSLVGGRKILIVSHRTIAKYHSGTVKHSLEKAGFEVHSYLLPYGGERDKSEQVLKSLWKKMADIGLDRSSALLALGGGVVGDLAGFAAATYMRGISVVQVPTTLLAQVDSAIGGKTGMDLYQVKNIVGAFHQPRMVICDMNTLKTLPLAEFRNAFAEVIKYGVIWDAKLFDLLEKKTAAFFTSLNRGKLNQKDFSFLEIIVYRSAKVKAEVVCKDEFETSGLRMILNYGHTFGHAFESVSNYRISHGEAVAVGMMLAGELALREGLFPKSGQARQVKLLRESGLLEPWFRGRYAAAKLVSFMKKDKKAKAGALRLVLPRTIGRVEVRSDFSGAKVLSFLKDVLTNKTGTGVNAQ</sequence>
<comment type="function">
    <text evidence="4 19">Catalyzes the conversion of 3-deoxy-D-arabino-heptulosonate 7-phosphate (DAHP) to dehydroquinate (DHQ).</text>
</comment>
<dbReference type="GO" id="GO:0046872">
    <property type="term" value="F:metal ion binding"/>
    <property type="evidence" value="ECO:0007669"/>
    <property type="project" value="UniProtKB-KW"/>
</dbReference>
<evidence type="ECO:0000256" key="1">
    <source>
        <dbReference type="ARBA" id="ARBA00001393"/>
    </source>
</evidence>
<comment type="subcellular location">
    <subcellularLocation>
        <location evidence="5 19">Cytoplasm</location>
    </subcellularLocation>
</comment>
<evidence type="ECO:0000256" key="4">
    <source>
        <dbReference type="ARBA" id="ARBA00003485"/>
    </source>
</evidence>
<dbReference type="Proteomes" id="UP000178187">
    <property type="component" value="Unassembled WGS sequence"/>
</dbReference>
<keyword evidence="15 19" id="KW-0520">NAD</keyword>
<keyword evidence="13 19" id="KW-0547">Nucleotide-binding</keyword>
<organism evidence="22 23">
    <name type="scientific">Candidatus Danuiimicrobium aquiferis</name>
    <dbReference type="NCBI Taxonomy" id="1801832"/>
    <lineage>
        <taxon>Bacteria</taxon>
        <taxon>Pseudomonadati</taxon>
        <taxon>Candidatus Omnitrophota</taxon>
        <taxon>Candidatus Danuiimicrobium</taxon>
    </lineage>
</organism>
<dbReference type="InterPro" id="IPR030963">
    <property type="entry name" value="DHQ_synth_fam"/>
</dbReference>
<dbReference type="GO" id="GO:0009073">
    <property type="term" value="P:aromatic amino acid family biosynthetic process"/>
    <property type="evidence" value="ECO:0007669"/>
    <property type="project" value="UniProtKB-KW"/>
</dbReference>
<feature type="binding site" evidence="19">
    <location>
        <position position="259"/>
    </location>
    <ligand>
        <name>Zn(2+)</name>
        <dbReference type="ChEBI" id="CHEBI:29105"/>
    </ligand>
</feature>
<dbReference type="InterPro" id="IPR030960">
    <property type="entry name" value="DHQS/DOIS_N"/>
</dbReference>
<feature type="binding site" evidence="19">
    <location>
        <begin position="131"/>
        <end position="132"/>
    </location>
    <ligand>
        <name>NAD(+)</name>
        <dbReference type="ChEBI" id="CHEBI:57540"/>
    </ligand>
</feature>
<dbReference type="GO" id="GO:0009423">
    <property type="term" value="P:chorismate biosynthetic process"/>
    <property type="evidence" value="ECO:0007669"/>
    <property type="project" value="UniProtKB-UniRule"/>
</dbReference>
<dbReference type="GO" id="GO:0003856">
    <property type="term" value="F:3-dehydroquinate synthase activity"/>
    <property type="evidence" value="ECO:0007669"/>
    <property type="project" value="UniProtKB-UniRule"/>
</dbReference>
<dbReference type="GO" id="GO:0005737">
    <property type="term" value="C:cytoplasm"/>
    <property type="evidence" value="ECO:0007669"/>
    <property type="project" value="UniProtKB-SubCell"/>
</dbReference>
<keyword evidence="18 19" id="KW-0170">Cobalt</keyword>
<evidence type="ECO:0000313" key="22">
    <source>
        <dbReference type="EMBL" id="OGW99157.1"/>
    </source>
</evidence>
<proteinExistence type="inferred from homology"/>
<comment type="cofactor">
    <cofactor evidence="19">
        <name>Co(2+)</name>
        <dbReference type="ChEBI" id="CHEBI:48828"/>
    </cofactor>
    <cofactor evidence="19">
        <name>Zn(2+)</name>
        <dbReference type="ChEBI" id="CHEBI:29105"/>
    </cofactor>
    <text evidence="19">Binds 1 divalent metal cation per subunit. Can use either Co(2+) or Zn(2+).</text>
</comment>
<comment type="caution">
    <text evidence="19">Lacks conserved residue(s) required for the propagation of feature annotation.</text>
</comment>
<dbReference type="EC" id="4.2.3.4" evidence="8 19"/>
<evidence type="ECO:0000256" key="15">
    <source>
        <dbReference type="ARBA" id="ARBA00023027"/>
    </source>
</evidence>
<keyword evidence="11 19" id="KW-0028">Amino-acid biosynthesis</keyword>
<dbReference type="InterPro" id="IPR056179">
    <property type="entry name" value="DHQS_C"/>
</dbReference>
<feature type="binding site" evidence="19">
    <location>
        <position position="144"/>
    </location>
    <ligand>
        <name>NAD(+)</name>
        <dbReference type="ChEBI" id="CHEBI:57540"/>
    </ligand>
</feature>
<comment type="catalytic activity">
    <reaction evidence="1 19">
        <text>7-phospho-2-dehydro-3-deoxy-D-arabino-heptonate = 3-dehydroquinate + phosphate</text>
        <dbReference type="Rhea" id="RHEA:21968"/>
        <dbReference type="ChEBI" id="CHEBI:32364"/>
        <dbReference type="ChEBI" id="CHEBI:43474"/>
        <dbReference type="ChEBI" id="CHEBI:58394"/>
        <dbReference type="EC" id="4.2.3.4"/>
    </reaction>
</comment>
<accession>A0A1G1L1Y3</accession>
<evidence type="ECO:0000256" key="11">
    <source>
        <dbReference type="ARBA" id="ARBA00022605"/>
    </source>
</evidence>
<dbReference type="GO" id="GO:0008652">
    <property type="term" value="P:amino acid biosynthetic process"/>
    <property type="evidence" value="ECO:0007669"/>
    <property type="project" value="UniProtKB-KW"/>
</dbReference>
<dbReference type="Gene3D" id="1.20.1090.10">
    <property type="entry name" value="Dehydroquinate synthase-like - alpha domain"/>
    <property type="match status" value="1"/>
</dbReference>
<feature type="binding site" evidence="19">
    <location>
        <begin position="107"/>
        <end position="111"/>
    </location>
    <ligand>
        <name>NAD(+)</name>
        <dbReference type="ChEBI" id="CHEBI:57540"/>
    </ligand>
</feature>
<dbReference type="EMBL" id="MHFR01000013">
    <property type="protein sequence ID" value="OGW99157.1"/>
    <property type="molecule type" value="Genomic_DNA"/>
</dbReference>
<evidence type="ECO:0000256" key="12">
    <source>
        <dbReference type="ARBA" id="ARBA00022723"/>
    </source>
</evidence>
<dbReference type="AlphaFoldDB" id="A0A1G1L1Y3"/>